<dbReference type="SUPFAM" id="SSF55785">
    <property type="entry name" value="PYP-like sensor domain (PAS domain)"/>
    <property type="match status" value="2"/>
</dbReference>
<keyword evidence="13" id="KW-1185">Reference proteome</keyword>
<evidence type="ECO:0000256" key="3">
    <source>
        <dbReference type="ARBA" id="ARBA00022692"/>
    </source>
</evidence>
<dbReference type="SMART" id="SM00052">
    <property type="entry name" value="EAL"/>
    <property type="match status" value="1"/>
</dbReference>
<dbReference type="CDD" id="cd01949">
    <property type="entry name" value="GGDEF"/>
    <property type="match status" value="1"/>
</dbReference>
<dbReference type="CDD" id="cd00130">
    <property type="entry name" value="PAS"/>
    <property type="match status" value="2"/>
</dbReference>
<keyword evidence="4 7" id="KW-1133">Transmembrane helix</keyword>
<dbReference type="EMBL" id="NOIG01000012">
    <property type="protein sequence ID" value="OYD48328.1"/>
    <property type="molecule type" value="Genomic_DNA"/>
</dbReference>
<evidence type="ECO:0000256" key="5">
    <source>
        <dbReference type="ARBA" id="ARBA00023136"/>
    </source>
</evidence>
<dbReference type="InterPro" id="IPR035919">
    <property type="entry name" value="EAL_sf"/>
</dbReference>
<dbReference type="OrthoDB" id="9813903at2"/>
<evidence type="ECO:0000256" key="2">
    <source>
        <dbReference type="ARBA" id="ARBA00022475"/>
    </source>
</evidence>
<dbReference type="Gene3D" id="3.30.70.270">
    <property type="match status" value="1"/>
</dbReference>
<evidence type="ECO:0000313" key="13">
    <source>
        <dbReference type="Proteomes" id="UP000215441"/>
    </source>
</evidence>
<dbReference type="GO" id="GO:0000155">
    <property type="term" value="F:phosphorelay sensor kinase activity"/>
    <property type="evidence" value="ECO:0007669"/>
    <property type="project" value="InterPro"/>
</dbReference>
<dbReference type="Gene3D" id="3.20.20.450">
    <property type="entry name" value="EAL domain"/>
    <property type="match status" value="1"/>
</dbReference>
<dbReference type="Pfam" id="PF08448">
    <property type="entry name" value="PAS_4"/>
    <property type="match status" value="1"/>
</dbReference>
<dbReference type="InterPro" id="IPR029787">
    <property type="entry name" value="Nucleotide_cyclase"/>
</dbReference>
<dbReference type="FunFam" id="3.30.70.270:FF:000001">
    <property type="entry name" value="Diguanylate cyclase domain protein"/>
    <property type="match status" value="1"/>
</dbReference>
<dbReference type="InterPro" id="IPR035965">
    <property type="entry name" value="PAS-like_dom_sf"/>
</dbReference>
<dbReference type="InterPro" id="IPR000014">
    <property type="entry name" value="PAS"/>
</dbReference>
<dbReference type="GO" id="GO:0071732">
    <property type="term" value="P:cellular response to nitric oxide"/>
    <property type="evidence" value="ECO:0007669"/>
    <property type="project" value="UniProtKB-ARBA"/>
</dbReference>
<name>A0A235EGZ4_9BURK</name>
<sequence>MFIELVKGVALLLALCFLHGFNIRLWRHRPLVGQFFSGLIFGGICVVGMLTPVVLMPGVIFDARSVVLSMAGLFGGPLVACIAAAMAATGRLWLGGAGAEVGLMVIALCTVMGLLYREARARAKVGVRPVPLAVFGLLLHLAVIAVFQLLPAVVLQRVNQTLALPFLLTFTPATVVLGLLLRDVEDRMATEHALAGTAARLKAIAQAIPDVLLVLDAQGRYVEVLSPDDSALSASAPQLLGKRLHEVLPAPQADRFMALIRDTLQSGQTHTIEYEMQTQAGRREFEGRAQPLGVKVGGQAAVVFLARDITKRKQAESALRESELRFRSLLRNIPSISVQGYLEDGTTSYWNKASEHLYGYTAEEALGANLLDLIIPPPMREAVRAHVAHMFKTGEVIPAGELQLQRKDGSPVDVFSSHAYIQVPGHPPEMFCIDIDISGRKAAEDEARYLAFYDALTQLPNRRLLVDRLQQVLVNGARSGLTTAVLFVDLDNFKTLNDTRGHEVGDLLLKEVAQRLRGCVREQDTVARLGGDEFVVVLQNLSSDPTEAAAQTRTLGELILAQLRQPYDLAGHEHHFSASIGATLLRHHRDSVDEVLKQADMAMYRAKDAGRNTLRFFDPDMQQAVNRRALLETELHNGLRQAQFLLLYQPQVDSRGHITGAEALVRWRHPVHGMVSPAEFIPLAEESGLILPLGHWVMETALRQQARWRHEPHFAHLSLAINVSARQFLQEDFVAQVLALLQSTGADPAQIKLELTESLLLDNVDNVIATMQALKAHGLGFSLDDFGTGYSSLSYLKRLPLDQIKIDQGFVRDVLLDPSDAAIARSIIGLAGSLGLDVIAEGVETTEHHQFLLSHGCQAFQGYLFGRPLALEDFERQVLQAR</sequence>
<comment type="caution">
    <text evidence="12">The sequence shown here is derived from an EMBL/GenBank/DDBJ whole genome shotgun (WGS) entry which is preliminary data.</text>
</comment>
<feature type="transmembrane region" description="Helical" evidence="7">
    <location>
        <begin position="32"/>
        <end position="55"/>
    </location>
</feature>
<proteinExistence type="predicted"/>
<dbReference type="PROSITE" id="PS50887">
    <property type="entry name" value="GGDEF"/>
    <property type="match status" value="1"/>
</dbReference>
<feature type="transmembrane region" description="Helical" evidence="7">
    <location>
        <begin position="67"/>
        <end position="87"/>
    </location>
</feature>
<dbReference type="InterPro" id="IPR013655">
    <property type="entry name" value="PAS_fold_3"/>
</dbReference>
<dbReference type="InterPro" id="IPR000160">
    <property type="entry name" value="GGDEF_dom"/>
</dbReference>
<dbReference type="Pfam" id="PF07694">
    <property type="entry name" value="5TM-5TMR_LYT"/>
    <property type="match status" value="1"/>
</dbReference>
<dbReference type="InterPro" id="IPR052155">
    <property type="entry name" value="Biofilm_reg_signaling"/>
</dbReference>
<dbReference type="InterPro" id="IPR013656">
    <property type="entry name" value="PAS_4"/>
</dbReference>
<dbReference type="PANTHER" id="PTHR44757">
    <property type="entry name" value="DIGUANYLATE CYCLASE DGCP"/>
    <property type="match status" value="1"/>
</dbReference>
<accession>A0A235EGZ4</accession>
<dbReference type="PANTHER" id="PTHR44757:SF2">
    <property type="entry name" value="BIOFILM ARCHITECTURE MAINTENANCE PROTEIN MBAA"/>
    <property type="match status" value="1"/>
</dbReference>
<feature type="domain" description="EAL" evidence="10">
    <location>
        <begin position="628"/>
        <end position="882"/>
    </location>
</feature>
<organism evidence="12 13">
    <name type="scientific">Acidovorax kalamii</name>
    <dbReference type="NCBI Taxonomy" id="2004485"/>
    <lineage>
        <taxon>Bacteria</taxon>
        <taxon>Pseudomonadati</taxon>
        <taxon>Pseudomonadota</taxon>
        <taxon>Betaproteobacteria</taxon>
        <taxon>Burkholderiales</taxon>
        <taxon>Comamonadaceae</taxon>
        <taxon>Acidovorax</taxon>
    </lineage>
</organism>
<feature type="domain" description="GGDEF" evidence="11">
    <location>
        <begin position="481"/>
        <end position="619"/>
    </location>
</feature>
<dbReference type="RefSeq" id="WP_094291335.1">
    <property type="nucleotide sequence ID" value="NZ_NOIG01000012.1"/>
</dbReference>
<reference evidence="12 13" key="1">
    <citation type="submission" date="2017-07" db="EMBL/GenBank/DDBJ databases">
        <title>Acidovorax KNDSW TSA 6 genome sequence and assembly.</title>
        <authorList>
            <person name="Mayilraj S."/>
        </authorList>
    </citation>
    <scope>NUCLEOTIDE SEQUENCE [LARGE SCALE GENOMIC DNA]</scope>
    <source>
        <strain evidence="12 13">KNDSW-TSA6</strain>
    </source>
</reference>
<dbReference type="NCBIfam" id="TIGR00254">
    <property type="entry name" value="GGDEF"/>
    <property type="match status" value="1"/>
</dbReference>
<evidence type="ECO:0000259" key="11">
    <source>
        <dbReference type="PROSITE" id="PS50887"/>
    </source>
</evidence>
<evidence type="ECO:0000256" key="4">
    <source>
        <dbReference type="ARBA" id="ARBA00022989"/>
    </source>
</evidence>
<dbReference type="PROSITE" id="PS50112">
    <property type="entry name" value="PAS"/>
    <property type="match status" value="2"/>
</dbReference>
<dbReference type="SMART" id="SM00091">
    <property type="entry name" value="PAS"/>
    <property type="match status" value="2"/>
</dbReference>
<keyword evidence="3 7" id="KW-0812">Transmembrane</keyword>
<dbReference type="InterPro" id="IPR000700">
    <property type="entry name" value="PAS-assoc_C"/>
</dbReference>
<comment type="subcellular location">
    <subcellularLocation>
        <location evidence="1">Cell membrane</location>
        <topology evidence="1">Multi-pass membrane protein</topology>
    </subcellularLocation>
</comment>
<gene>
    <name evidence="12" type="ORF">CBY09_20060</name>
</gene>
<dbReference type="PROSITE" id="PS50113">
    <property type="entry name" value="PAC"/>
    <property type="match status" value="1"/>
</dbReference>
<dbReference type="SUPFAM" id="SSF55073">
    <property type="entry name" value="Nucleotide cyclase"/>
    <property type="match status" value="1"/>
</dbReference>
<evidence type="ECO:0000259" key="9">
    <source>
        <dbReference type="PROSITE" id="PS50113"/>
    </source>
</evidence>
<dbReference type="Gene3D" id="3.30.450.20">
    <property type="entry name" value="PAS domain"/>
    <property type="match status" value="2"/>
</dbReference>
<dbReference type="GO" id="GO:0005886">
    <property type="term" value="C:plasma membrane"/>
    <property type="evidence" value="ECO:0007669"/>
    <property type="project" value="UniProtKB-SubCell"/>
</dbReference>
<dbReference type="InterPro" id="IPR001633">
    <property type="entry name" value="EAL_dom"/>
</dbReference>
<feature type="transmembrane region" description="Helical" evidence="7">
    <location>
        <begin position="93"/>
        <end position="117"/>
    </location>
</feature>
<dbReference type="SMART" id="SM00267">
    <property type="entry name" value="GGDEF"/>
    <property type="match status" value="1"/>
</dbReference>
<dbReference type="Proteomes" id="UP000215441">
    <property type="component" value="Unassembled WGS sequence"/>
</dbReference>
<dbReference type="AlphaFoldDB" id="A0A235EGZ4"/>
<comment type="catalytic activity">
    <reaction evidence="6">
        <text>3',3'-c-di-GMP + H2O = 5'-phosphoguanylyl(3'-&gt;5')guanosine + H(+)</text>
        <dbReference type="Rhea" id="RHEA:24902"/>
        <dbReference type="ChEBI" id="CHEBI:15377"/>
        <dbReference type="ChEBI" id="CHEBI:15378"/>
        <dbReference type="ChEBI" id="CHEBI:58754"/>
        <dbReference type="ChEBI" id="CHEBI:58805"/>
        <dbReference type="EC" id="3.1.4.52"/>
    </reaction>
    <physiologicalReaction direction="left-to-right" evidence="6">
        <dbReference type="Rhea" id="RHEA:24903"/>
    </physiologicalReaction>
</comment>
<dbReference type="PROSITE" id="PS50883">
    <property type="entry name" value="EAL"/>
    <property type="match status" value="1"/>
</dbReference>
<dbReference type="NCBIfam" id="TIGR00229">
    <property type="entry name" value="sensory_box"/>
    <property type="match status" value="2"/>
</dbReference>
<evidence type="ECO:0000259" key="8">
    <source>
        <dbReference type="PROSITE" id="PS50112"/>
    </source>
</evidence>
<dbReference type="InterPro" id="IPR011620">
    <property type="entry name" value="Sig_transdc_His_kinase_LytS_TM"/>
</dbReference>
<dbReference type="Pfam" id="PF00563">
    <property type="entry name" value="EAL"/>
    <property type="match status" value="1"/>
</dbReference>
<evidence type="ECO:0000256" key="6">
    <source>
        <dbReference type="ARBA" id="ARBA00051114"/>
    </source>
</evidence>
<dbReference type="CDD" id="cd01948">
    <property type="entry name" value="EAL"/>
    <property type="match status" value="1"/>
</dbReference>
<dbReference type="InterPro" id="IPR043128">
    <property type="entry name" value="Rev_trsase/Diguanyl_cyclase"/>
</dbReference>
<keyword evidence="5 7" id="KW-0472">Membrane</keyword>
<feature type="transmembrane region" description="Helical" evidence="7">
    <location>
        <begin position="129"/>
        <end position="150"/>
    </location>
</feature>
<dbReference type="Pfam" id="PF08447">
    <property type="entry name" value="PAS_3"/>
    <property type="match status" value="1"/>
</dbReference>
<dbReference type="FunFam" id="3.20.20.450:FF:000001">
    <property type="entry name" value="Cyclic di-GMP phosphodiesterase yahA"/>
    <property type="match status" value="1"/>
</dbReference>
<evidence type="ECO:0000259" key="10">
    <source>
        <dbReference type="PROSITE" id="PS50883"/>
    </source>
</evidence>
<protein>
    <submittedName>
        <fullName evidence="12">GGDEF domain-containing protein</fullName>
    </submittedName>
</protein>
<evidence type="ECO:0000256" key="1">
    <source>
        <dbReference type="ARBA" id="ARBA00004651"/>
    </source>
</evidence>
<keyword evidence="2" id="KW-1003">Cell membrane</keyword>
<feature type="domain" description="PAS" evidence="8">
    <location>
        <begin position="343"/>
        <end position="394"/>
    </location>
</feature>
<dbReference type="GO" id="GO:0071555">
    <property type="term" value="P:cell wall organization"/>
    <property type="evidence" value="ECO:0007669"/>
    <property type="project" value="InterPro"/>
</dbReference>
<feature type="domain" description="PAC" evidence="9">
    <location>
        <begin position="270"/>
        <end position="321"/>
    </location>
</feature>
<dbReference type="Pfam" id="PF00990">
    <property type="entry name" value="GGDEF"/>
    <property type="match status" value="1"/>
</dbReference>
<evidence type="ECO:0000256" key="7">
    <source>
        <dbReference type="SAM" id="Phobius"/>
    </source>
</evidence>
<feature type="domain" description="PAS" evidence="8">
    <location>
        <begin position="197"/>
        <end position="267"/>
    </location>
</feature>
<dbReference type="GO" id="GO:0071111">
    <property type="term" value="F:cyclic-guanylate-specific phosphodiesterase activity"/>
    <property type="evidence" value="ECO:0007669"/>
    <property type="project" value="UniProtKB-EC"/>
</dbReference>
<evidence type="ECO:0000313" key="12">
    <source>
        <dbReference type="EMBL" id="OYD48328.1"/>
    </source>
</evidence>
<dbReference type="SUPFAM" id="SSF141868">
    <property type="entry name" value="EAL domain-like"/>
    <property type="match status" value="1"/>
</dbReference>